<name>A0ABQ0L2J9_MYCCL</name>
<reference evidence="2" key="1">
    <citation type="submission" date="2014-09" db="EMBL/GenBank/DDBJ databases">
        <title>Genome sequence of the luminous mushroom Mycena chlorophos for searching fungal bioluminescence genes.</title>
        <authorList>
            <person name="Tanaka Y."/>
            <person name="Kasuga D."/>
            <person name="Oba Y."/>
            <person name="Hase S."/>
            <person name="Sato K."/>
            <person name="Oba Y."/>
            <person name="Sakakibara Y."/>
        </authorList>
    </citation>
    <scope>NUCLEOTIDE SEQUENCE</scope>
</reference>
<evidence type="ECO:0000313" key="2">
    <source>
        <dbReference type="EMBL" id="GAT45379.1"/>
    </source>
</evidence>
<keyword evidence="3" id="KW-1185">Reference proteome</keyword>
<organism evidence="2 3">
    <name type="scientific">Mycena chlorophos</name>
    <name type="common">Agaric fungus</name>
    <name type="synonym">Agaricus chlorophos</name>
    <dbReference type="NCBI Taxonomy" id="658473"/>
    <lineage>
        <taxon>Eukaryota</taxon>
        <taxon>Fungi</taxon>
        <taxon>Dikarya</taxon>
        <taxon>Basidiomycota</taxon>
        <taxon>Agaricomycotina</taxon>
        <taxon>Agaricomycetes</taxon>
        <taxon>Agaricomycetidae</taxon>
        <taxon>Agaricales</taxon>
        <taxon>Marasmiineae</taxon>
        <taxon>Mycenaceae</taxon>
        <taxon>Mycena</taxon>
    </lineage>
</organism>
<sequence length="235" mass="25803">MASIAAPFPLELAAAWPAPCPASSLPPELISLIIEYVVEMTESEESAVWVPHPRSEMARLGKGYLCDIAALQTDSAEEQMSTESEVEESEPEPEPRVKQEDDDKPYVPASAYRSIPPLPVLDDDDEDLLPLPLAGQRRKRSPSLEADGLEIVNRKRQRQSGQGASASDAETASARSFSLTPRLSRVTSSFGEYSYDPAASTIAPMRRSTRPRPVAPPSPNYRSLLPSTSTRRHRF</sequence>
<dbReference type="EMBL" id="DF841168">
    <property type="protein sequence ID" value="GAT45379.1"/>
    <property type="molecule type" value="Genomic_DNA"/>
</dbReference>
<evidence type="ECO:0000313" key="3">
    <source>
        <dbReference type="Proteomes" id="UP000815677"/>
    </source>
</evidence>
<evidence type="ECO:0000256" key="1">
    <source>
        <dbReference type="SAM" id="MobiDB-lite"/>
    </source>
</evidence>
<feature type="compositionally biased region" description="Polar residues" evidence="1">
    <location>
        <begin position="159"/>
        <end position="191"/>
    </location>
</feature>
<protein>
    <submittedName>
        <fullName evidence="2">Uncharacterized protein</fullName>
    </submittedName>
</protein>
<dbReference type="Proteomes" id="UP000815677">
    <property type="component" value="Unassembled WGS sequence"/>
</dbReference>
<feature type="compositionally biased region" description="Basic and acidic residues" evidence="1">
    <location>
        <begin position="93"/>
        <end position="105"/>
    </location>
</feature>
<accession>A0ABQ0L2J9</accession>
<gene>
    <name evidence="2" type="ORF">MCHLO_02965</name>
</gene>
<feature type="region of interest" description="Disordered" evidence="1">
    <location>
        <begin position="74"/>
        <end position="235"/>
    </location>
</feature>
<proteinExistence type="predicted"/>